<dbReference type="Pfam" id="PF04402">
    <property type="entry name" value="SIMPL"/>
    <property type="match status" value="1"/>
</dbReference>
<comment type="caution">
    <text evidence="1">The sequence shown here is derived from an EMBL/GenBank/DDBJ whole genome shotgun (WGS) entry which is preliminary data.</text>
</comment>
<reference evidence="1 2" key="1">
    <citation type="submission" date="2019-05" db="EMBL/GenBank/DDBJ databases">
        <title>Microbulbifer harenosus sp. nov., an alginate-degrading bacterium isolated from coastal sand.</title>
        <authorList>
            <person name="Huang H."/>
            <person name="Mo K."/>
            <person name="Bao S."/>
        </authorList>
    </citation>
    <scope>NUCLEOTIDE SEQUENCE [LARGE SCALE GENOMIC DNA]</scope>
    <source>
        <strain evidence="1 2">HB161719</strain>
    </source>
</reference>
<protein>
    <submittedName>
        <fullName evidence="1">SIMPL domain-containing protein</fullName>
    </submittedName>
</protein>
<keyword evidence="2" id="KW-1185">Reference proteome</keyword>
<dbReference type="InterPro" id="IPR007497">
    <property type="entry name" value="SIMPL/DUF541"/>
</dbReference>
<accession>A0ABY2ULP0</accession>
<dbReference type="PIRSF" id="PIRSF029033">
    <property type="entry name" value="UCP029033"/>
    <property type="match status" value="1"/>
</dbReference>
<dbReference type="PANTHER" id="PTHR34387">
    <property type="entry name" value="SLR1258 PROTEIN"/>
    <property type="match status" value="1"/>
</dbReference>
<dbReference type="InterPro" id="IPR052022">
    <property type="entry name" value="26kDa_periplasmic_antigen"/>
</dbReference>
<dbReference type="InterPro" id="IPR016907">
    <property type="entry name" value="UCP029033"/>
</dbReference>
<dbReference type="PANTHER" id="PTHR34387:SF2">
    <property type="entry name" value="SLR1258 PROTEIN"/>
    <property type="match status" value="1"/>
</dbReference>
<evidence type="ECO:0000313" key="1">
    <source>
        <dbReference type="EMBL" id="TLM79327.1"/>
    </source>
</evidence>
<evidence type="ECO:0000313" key="2">
    <source>
        <dbReference type="Proteomes" id="UP000306791"/>
    </source>
</evidence>
<dbReference type="RefSeq" id="WP_138234498.1">
    <property type="nucleotide sequence ID" value="NZ_CP185860.1"/>
</dbReference>
<gene>
    <name evidence="1" type="ORF">FDY93_04325</name>
</gene>
<dbReference type="EMBL" id="VANI01000004">
    <property type="protein sequence ID" value="TLM79327.1"/>
    <property type="molecule type" value="Genomic_DNA"/>
</dbReference>
<dbReference type="Proteomes" id="UP000306791">
    <property type="component" value="Unassembled WGS sequence"/>
</dbReference>
<sequence>MTQWNRNNIAAAALLGIGVLLGLAVLGGFTVKAVERFKGYERTVTVKGLAEREFPADIAIWPIQFTAADNDLAALYQTIASSSEKIQKFLQQQGIDAAAISVSMPSITDKSAQQYGGNENSPYRYTALQTVTVYSDKVATVREAMNGLANLGRDGIVFSQGNYQAQPEYIFTRLNEVKPLMVEEATKQARSVAEKFAEDSGSRLGKIRRASQGQFTIGDRDKNNPHIKKVRVVSTIEYYLAD</sequence>
<organism evidence="1 2">
    <name type="scientific">Microbulbifer harenosus</name>
    <dbReference type="NCBI Taxonomy" id="2576840"/>
    <lineage>
        <taxon>Bacteria</taxon>
        <taxon>Pseudomonadati</taxon>
        <taxon>Pseudomonadota</taxon>
        <taxon>Gammaproteobacteria</taxon>
        <taxon>Cellvibrionales</taxon>
        <taxon>Microbulbiferaceae</taxon>
        <taxon>Microbulbifer</taxon>
    </lineage>
</organism>
<proteinExistence type="predicted"/>
<name>A0ABY2ULP0_9GAMM</name>
<dbReference type="Gene3D" id="3.30.110.170">
    <property type="entry name" value="Protein of unknown function (DUF541), domain 1"/>
    <property type="match status" value="1"/>
</dbReference>
<dbReference type="Gene3D" id="3.30.70.2970">
    <property type="entry name" value="Protein of unknown function (DUF541), domain 2"/>
    <property type="match status" value="1"/>
</dbReference>